<reference evidence="2 3" key="1">
    <citation type="submission" date="2019-03" db="EMBL/GenBank/DDBJ databases">
        <title>Genomic Encyclopedia of Type Strains, Phase IV (KMG-IV): sequencing the most valuable type-strain genomes for metagenomic binning, comparative biology and taxonomic classification.</title>
        <authorList>
            <person name="Goeker M."/>
        </authorList>
    </citation>
    <scope>NUCLEOTIDE SEQUENCE [LARGE SCALE GENOMIC DNA]</scope>
    <source>
        <strain evidence="2 3">DSM 46770</strain>
    </source>
</reference>
<organism evidence="2 3">
    <name type="scientific">Actinorugispora endophytica</name>
    <dbReference type="NCBI Taxonomy" id="1605990"/>
    <lineage>
        <taxon>Bacteria</taxon>
        <taxon>Bacillati</taxon>
        <taxon>Actinomycetota</taxon>
        <taxon>Actinomycetes</taxon>
        <taxon>Streptosporangiales</taxon>
        <taxon>Nocardiopsidaceae</taxon>
        <taxon>Actinorugispora</taxon>
    </lineage>
</organism>
<dbReference type="GO" id="GO:0016740">
    <property type="term" value="F:transferase activity"/>
    <property type="evidence" value="ECO:0007669"/>
    <property type="project" value="UniProtKB-KW"/>
</dbReference>
<evidence type="ECO:0000313" key="3">
    <source>
        <dbReference type="Proteomes" id="UP000295281"/>
    </source>
</evidence>
<keyword evidence="2" id="KW-0808">Transferase</keyword>
<dbReference type="Pfam" id="PF10127">
    <property type="entry name" value="RlaP"/>
    <property type="match status" value="1"/>
</dbReference>
<dbReference type="AlphaFoldDB" id="A0A4V3D8Q4"/>
<keyword evidence="3" id="KW-1185">Reference proteome</keyword>
<dbReference type="EMBL" id="SNYN01000006">
    <property type="protein sequence ID" value="TDQ52559.1"/>
    <property type="molecule type" value="Genomic_DNA"/>
</dbReference>
<comment type="caution">
    <text evidence="2">The sequence shown here is derived from an EMBL/GenBank/DDBJ whole genome shotgun (WGS) entry which is preliminary data.</text>
</comment>
<proteinExistence type="predicted"/>
<dbReference type="PANTHER" id="PTHR34817:SF1">
    <property type="entry name" value="NUCLEOTIDYLTRANSFERASE"/>
    <property type="match status" value="1"/>
</dbReference>
<keyword evidence="1" id="KW-0175">Coiled coil</keyword>
<dbReference type="RefSeq" id="WP_133741452.1">
    <property type="nucleotide sequence ID" value="NZ_SNYN01000006.1"/>
</dbReference>
<evidence type="ECO:0000313" key="2">
    <source>
        <dbReference type="EMBL" id="TDQ52559.1"/>
    </source>
</evidence>
<name>A0A4V3D8Q4_9ACTN</name>
<feature type="coiled-coil region" evidence="1">
    <location>
        <begin position="200"/>
        <end position="230"/>
    </location>
</feature>
<dbReference type="PANTHER" id="PTHR34817">
    <property type="entry name" value="NUCLEOTIDYLTRANSFERASE"/>
    <property type="match status" value="1"/>
</dbReference>
<protein>
    <submittedName>
        <fullName evidence="2">Putative nucleotidyltransferase</fullName>
    </submittedName>
</protein>
<sequence length="264" mass="29745">MKHSSPEFARLAERGTILRCQAGSGVHGTAVAGQGDRDEMGICVEPPEYVVGLRSFEQYVFRTRPEGVRSGPGDLDLTVYSLRKWTRLALSGNPTVLLPLFVPDAEVTRIDDLGRELRANADRFVSREAGQRFLGYLRAQRDSMLGLRGGRHTNRPELVDEYGFDVKFAGHMIRLGVQGVELMETGRVTLPMPEPWGAWIRDLRQGRYSMEEALAAAEEQEKRLVVLAEDADLPPHADHDWANAWLVRAYQDTWRRWDAEDAGD</sequence>
<dbReference type="Proteomes" id="UP000295281">
    <property type="component" value="Unassembled WGS sequence"/>
</dbReference>
<accession>A0A4V3D8Q4</accession>
<dbReference type="OrthoDB" id="243791at2"/>
<evidence type="ECO:0000256" key="1">
    <source>
        <dbReference type="SAM" id="Coils"/>
    </source>
</evidence>
<gene>
    <name evidence="2" type="ORF">EV190_106199</name>
</gene>
<dbReference type="InterPro" id="IPR018775">
    <property type="entry name" value="RlaP"/>
</dbReference>